<dbReference type="AlphaFoldDB" id="A0AAU2JWN4"/>
<name>A0AAU2JWN4_9ACTN</name>
<organism evidence="2">
    <name type="scientific">Streptomyces sp. NBC_00049</name>
    <dbReference type="NCBI Taxonomy" id="2903617"/>
    <lineage>
        <taxon>Bacteria</taxon>
        <taxon>Bacillati</taxon>
        <taxon>Actinomycetota</taxon>
        <taxon>Actinomycetes</taxon>
        <taxon>Kitasatosporales</taxon>
        <taxon>Streptomycetaceae</taxon>
        <taxon>Streptomyces</taxon>
    </lineage>
</organism>
<sequence length="140" mass="13364">MSGRTRRTGRPLGPCTRLLLVLTALTGLVAMHGLGLGAAPAAAHHAAAGEHAAGAHCGPQASPAGHGADASAHEGCGGHAQHADATCAAAGTSGAPVLPVPALVPGTVTPAADPGHGTKPGATACGRAPPSLSELQLLRI</sequence>
<evidence type="ECO:0000313" key="2">
    <source>
        <dbReference type="EMBL" id="WTU77188.1"/>
    </source>
</evidence>
<feature type="region of interest" description="Disordered" evidence="1">
    <location>
        <begin position="106"/>
        <end position="129"/>
    </location>
</feature>
<dbReference type="EMBL" id="CP108264">
    <property type="protein sequence ID" value="WTU77188.1"/>
    <property type="molecule type" value="Genomic_DNA"/>
</dbReference>
<evidence type="ECO:0000256" key="1">
    <source>
        <dbReference type="SAM" id="MobiDB-lite"/>
    </source>
</evidence>
<feature type="region of interest" description="Disordered" evidence="1">
    <location>
        <begin position="54"/>
        <end position="77"/>
    </location>
</feature>
<gene>
    <name evidence="2" type="ORF">OG327_29770</name>
</gene>
<protein>
    <submittedName>
        <fullName evidence="2">DUF6153 family protein</fullName>
    </submittedName>
</protein>
<accession>A0AAU2JWN4</accession>
<dbReference type="Pfam" id="PF19650">
    <property type="entry name" value="DUF6153"/>
    <property type="match status" value="1"/>
</dbReference>
<reference evidence="2" key="1">
    <citation type="submission" date="2022-10" db="EMBL/GenBank/DDBJ databases">
        <title>The complete genomes of actinobacterial strains from the NBC collection.</title>
        <authorList>
            <person name="Joergensen T.S."/>
            <person name="Alvarez Arevalo M."/>
            <person name="Sterndorff E.B."/>
            <person name="Faurdal D."/>
            <person name="Vuksanovic O."/>
            <person name="Mourched A.-S."/>
            <person name="Charusanti P."/>
            <person name="Shaw S."/>
            <person name="Blin K."/>
            <person name="Weber T."/>
        </authorList>
    </citation>
    <scope>NUCLEOTIDE SEQUENCE</scope>
    <source>
        <strain evidence="2">NBC_00049</strain>
    </source>
</reference>
<proteinExistence type="predicted"/>
<dbReference type="InterPro" id="IPR046151">
    <property type="entry name" value="DUF6153"/>
</dbReference>